<accession>A0A8S3BTZ9</accession>
<dbReference type="EMBL" id="CAJOBJ010224853">
    <property type="protein sequence ID" value="CAF5041524.1"/>
    <property type="molecule type" value="Genomic_DNA"/>
</dbReference>
<feature type="non-terminal residue" evidence="1">
    <location>
        <position position="1"/>
    </location>
</feature>
<dbReference type="EMBL" id="CAJOBH010154820">
    <property type="protein sequence ID" value="CAF4858774.1"/>
    <property type="molecule type" value="Genomic_DNA"/>
</dbReference>
<evidence type="ECO:0000313" key="4">
    <source>
        <dbReference type="Proteomes" id="UP000681967"/>
    </source>
</evidence>
<dbReference type="AlphaFoldDB" id="A0A8S3BTZ9"/>
<protein>
    <submittedName>
        <fullName evidence="1">Uncharacterized protein</fullName>
    </submittedName>
</protein>
<dbReference type="Proteomes" id="UP000681967">
    <property type="component" value="Unassembled WGS sequence"/>
</dbReference>
<proteinExistence type="predicted"/>
<organism evidence="1 4">
    <name type="scientific">Rotaria magnacalcarata</name>
    <dbReference type="NCBI Taxonomy" id="392030"/>
    <lineage>
        <taxon>Eukaryota</taxon>
        <taxon>Metazoa</taxon>
        <taxon>Spiralia</taxon>
        <taxon>Gnathifera</taxon>
        <taxon>Rotifera</taxon>
        <taxon>Eurotatoria</taxon>
        <taxon>Bdelloidea</taxon>
        <taxon>Philodinida</taxon>
        <taxon>Philodinidae</taxon>
        <taxon>Rotaria</taxon>
    </lineage>
</organism>
<name>A0A8S3BTZ9_9BILA</name>
<gene>
    <name evidence="1" type="ORF">BYL167_LOCUS50496</name>
    <name evidence="3" type="ORF">GIL414_LOCUS59466</name>
    <name evidence="2" type="ORF">SMN809_LOCUS57837</name>
</gene>
<reference evidence="1" key="1">
    <citation type="submission" date="2021-02" db="EMBL/GenBank/DDBJ databases">
        <authorList>
            <person name="Nowell W R."/>
        </authorList>
    </citation>
    <scope>NUCLEOTIDE SEQUENCE</scope>
</reference>
<sequence length="27" mass="3070">MITTQEITPRVIRLSINKSSLPTNSIR</sequence>
<dbReference type="Proteomes" id="UP000681720">
    <property type="component" value="Unassembled WGS sequence"/>
</dbReference>
<evidence type="ECO:0000313" key="1">
    <source>
        <dbReference type="EMBL" id="CAF4858774.1"/>
    </source>
</evidence>
<evidence type="ECO:0000313" key="2">
    <source>
        <dbReference type="EMBL" id="CAF5025316.1"/>
    </source>
</evidence>
<comment type="caution">
    <text evidence="1">The sequence shown here is derived from an EMBL/GenBank/DDBJ whole genome shotgun (WGS) entry which is preliminary data.</text>
</comment>
<evidence type="ECO:0000313" key="3">
    <source>
        <dbReference type="EMBL" id="CAF5041524.1"/>
    </source>
</evidence>
<dbReference type="EMBL" id="CAJOBI010214088">
    <property type="protein sequence ID" value="CAF5025316.1"/>
    <property type="molecule type" value="Genomic_DNA"/>
</dbReference>
<dbReference type="Proteomes" id="UP000676336">
    <property type="component" value="Unassembled WGS sequence"/>
</dbReference>